<dbReference type="InterPro" id="IPR005081">
    <property type="entry name" value="SpoIIGA"/>
</dbReference>
<feature type="transmembrane region" description="Helical" evidence="1">
    <location>
        <begin position="79"/>
        <end position="99"/>
    </location>
</feature>
<dbReference type="AlphaFoldDB" id="A0A285U512"/>
<dbReference type="GO" id="GO:0006508">
    <property type="term" value="P:proteolysis"/>
    <property type="evidence" value="ECO:0007669"/>
    <property type="project" value="InterPro"/>
</dbReference>
<dbReference type="Pfam" id="PF03419">
    <property type="entry name" value="Peptidase_U4"/>
    <property type="match status" value="1"/>
</dbReference>
<dbReference type="EMBL" id="OBQC01000001">
    <property type="protein sequence ID" value="SOC35361.1"/>
    <property type="molecule type" value="Genomic_DNA"/>
</dbReference>
<feature type="transmembrane region" description="Helical" evidence="1">
    <location>
        <begin position="105"/>
        <end position="124"/>
    </location>
</feature>
<evidence type="ECO:0000313" key="2">
    <source>
        <dbReference type="EMBL" id="SOC35361.1"/>
    </source>
</evidence>
<dbReference type="RefSeq" id="WP_097147930.1">
    <property type="nucleotide sequence ID" value="NZ_OBQC01000001.1"/>
</dbReference>
<sequence>MIGELLVLYNTLFNYFLLKFTQEITGLYVKRSRLILSAFCSGLIASILHQSLLGAVLSFVILIGVAFSFNIQTLLKQGTVLFLATFFLGGLLTSLLPFLLKQSDFLFFIFCTSIAFISLSAIHLKWRTMKQEKIQQSFVVDCELQLLQNTYYLKGFIDTGNEAVEPMSQKPVHFLSYQAVSNNLPSEFHDALLQWDEKDPYQLKMFPSTVYPKIRILTLSTVQKEKSTVLAFRFDRLKISGTTNKEIYDEYVVFTRNDAKYPQDAQLILHVLALS</sequence>
<dbReference type="GO" id="GO:0004190">
    <property type="term" value="F:aspartic-type endopeptidase activity"/>
    <property type="evidence" value="ECO:0007669"/>
    <property type="project" value="InterPro"/>
</dbReference>
<keyword evidence="3" id="KW-1185">Reference proteome</keyword>
<name>A0A285U512_9BACL</name>
<evidence type="ECO:0000256" key="1">
    <source>
        <dbReference type="SAM" id="Phobius"/>
    </source>
</evidence>
<reference evidence="3" key="1">
    <citation type="submission" date="2017-08" db="EMBL/GenBank/DDBJ databases">
        <authorList>
            <person name="Varghese N."/>
            <person name="Submissions S."/>
        </authorList>
    </citation>
    <scope>NUCLEOTIDE SEQUENCE [LARGE SCALE GENOMIC DNA]</scope>
    <source>
        <strain evidence="3">JC23</strain>
    </source>
</reference>
<keyword evidence="1" id="KW-0812">Transmembrane</keyword>
<keyword evidence="1" id="KW-1133">Transmembrane helix</keyword>
<protein>
    <submittedName>
        <fullName evidence="2">Stage II sporulation protein GA (Sporulation sigma-E factor processing peptidase)</fullName>
    </submittedName>
</protein>
<feature type="transmembrane region" description="Helical" evidence="1">
    <location>
        <begin position="34"/>
        <end position="67"/>
    </location>
</feature>
<evidence type="ECO:0000313" key="3">
    <source>
        <dbReference type="Proteomes" id="UP000219252"/>
    </source>
</evidence>
<organism evidence="2 3">
    <name type="scientific">Ureibacillus acetophenoni</name>
    <dbReference type="NCBI Taxonomy" id="614649"/>
    <lineage>
        <taxon>Bacteria</taxon>
        <taxon>Bacillati</taxon>
        <taxon>Bacillota</taxon>
        <taxon>Bacilli</taxon>
        <taxon>Bacillales</taxon>
        <taxon>Caryophanaceae</taxon>
        <taxon>Ureibacillus</taxon>
    </lineage>
</organism>
<dbReference type="OrthoDB" id="2728818at2"/>
<accession>A0A285U512</accession>
<keyword evidence="1" id="KW-0472">Membrane</keyword>
<dbReference type="Proteomes" id="UP000219252">
    <property type="component" value="Unassembled WGS sequence"/>
</dbReference>
<gene>
    <name evidence="2" type="ORF">SAMN05877842_101387</name>
</gene>
<proteinExistence type="predicted"/>
<dbReference type="GO" id="GO:0030436">
    <property type="term" value="P:asexual sporulation"/>
    <property type="evidence" value="ECO:0007669"/>
    <property type="project" value="InterPro"/>
</dbReference>